<dbReference type="InterPro" id="IPR011050">
    <property type="entry name" value="Pectin_lyase_fold/virulence"/>
</dbReference>
<protein>
    <submittedName>
        <fullName evidence="2">Uncharacterized protein</fullName>
    </submittedName>
</protein>
<proteinExistence type="predicted"/>
<organism evidence="2 3">
    <name type="scientific">Chryseobacterium taklimakanense</name>
    <dbReference type="NCBI Taxonomy" id="536441"/>
    <lineage>
        <taxon>Bacteria</taxon>
        <taxon>Pseudomonadati</taxon>
        <taxon>Bacteroidota</taxon>
        <taxon>Flavobacteriia</taxon>
        <taxon>Flavobacteriales</taxon>
        <taxon>Weeksellaceae</taxon>
        <taxon>Chryseobacterium group</taxon>
        <taxon>Chryseobacterium</taxon>
    </lineage>
</organism>
<dbReference type="AlphaFoldDB" id="A0A239X563"/>
<feature type="signal peptide" evidence="1">
    <location>
        <begin position="1"/>
        <end position="22"/>
    </location>
</feature>
<keyword evidence="3" id="KW-1185">Reference proteome</keyword>
<dbReference type="Gene3D" id="2.160.20.10">
    <property type="entry name" value="Single-stranded right-handed beta-helix, Pectin lyase-like"/>
    <property type="match status" value="1"/>
</dbReference>
<accession>A0A239X563</accession>
<dbReference type="InterPro" id="IPR012334">
    <property type="entry name" value="Pectin_lyas_fold"/>
</dbReference>
<feature type="chain" id="PRO_5012828395" evidence="1">
    <location>
        <begin position="23"/>
        <end position="383"/>
    </location>
</feature>
<keyword evidence="1" id="KW-0732">Signal</keyword>
<evidence type="ECO:0000313" key="3">
    <source>
        <dbReference type="Proteomes" id="UP000215196"/>
    </source>
</evidence>
<dbReference type="SUPFAM" id="SSF51126">
    <property type="entry name" value="Pectin lyase-like"/>
    <property type="match status" value="1"/>
</dbReference>
<sequence length="383" mass="39762">MKKFFASAAMLCTLGLTTVALNSCDNGDDPVTPVDPSTVKVDPNNFAINLKSGDVLELNAGTTYYMKGAVIVGDGAKLTIPAGTKIVCSGGTNTYLAVAQGGQIFANGTSTSPIVFESPTKQKGDWGGIVICGRASINTGATGRSEVADLPYGGTNDADNSGVLKYVVINNSGARFSDTKEYNGISFFGVGNGTTVEGIAAINGADDGIEFFGGTVNVKNMVSYNNDDDAFDWTDGWRGTAENVYGKRIAANVGNMGIEADNQKSNNDANPRSNPTLKNITLIGYTTTDNEGDGTNVFRVGTYATIDNMVVSGWKTGLTFKDASTIAYFNQAGKIKNVKFDNVGAKVAGIDAALVAGMENSNATGAGDGVNLPSWAKGWSGIN</sequence>
<reference evidence="2 3" key="1">
    <citation type="submission" date="2017-06" db="EMBL/GenBank/DDBJ databases">
        <authorList>
            <consortium name="Pathogen Informatics"/>
        </authorList>
    </citation>
    <scope>NUCLEOTIDE SEQUENCE [LARGE SCALE GENOMIC DNA]</scope>
    <source>
        <strain evidence="2 3">NCTC13490</strain>
    </source>
</reference>
<evidence type="ECO:0000256" key="1">
    <source>
        <dbReference type="SAM" id="SignalP"/>
    </source>
</evidence>
<dbReference type="RefSeq" id="WP_095070965.1">
    <property type="nucleotide sequence ID" value="NZ_LT906465.1"/>
</dbReference>
<dbReference type="PANTHER" id="PTHR41339:SF1">
    <property type="entry name" value="SECRETED PROTEIN"/>
    <property type="match status" value="1"/>
</dbReference>
<dbReference type="KEGG" id="ctak:4412677_00983"/>
<evidence type="ECO:0000313" key="2">
    <source>
        <dbReference type="EMBL" id="SNV41855.1"/>
    </source>
</evidence>
<dbReference type="PANTHER" id="PTHR41339">
    <property type="entry name" value="LIPL48"/>
    <property type="match status" value="1"/>
</dbReference>
<dbReference type="Proteomes" id="UP000215196">
    <property type="component" value="Chromosome 1"/>
</dbReference>
<gene>
    <name evidence="2" type="ORF">SAMEA4412677_00983</name>
</gene>
<dbReference type="EMBL" id="LT906465">
    <property type="protein sequence ID" value="SNV41855.1"/>
    <property type="molecule type" value="Genomic_DNA"/>
</dbReference>
<name>A0A239X563_9FLAO</name>